<dbReference type="InterPro" id="IPR000209">
    <property type="entry name" value="Peptidase_S8/S53_dom"/>
</dbReference>
<dbReference type="SUPFAM" id="SSF52743">
    <property type="entry name" value="Subtilisin-like"/>
    <property type="match status" value="1"/>
</dbReference>
<feature type="active site" description="Charge relay system" evidence="5">
    <location>
        <position position="267"/>
    </location>
</feature>
<evidence type="ECO:0000313" key="8">
    <source>
        <dbReference type="Proteomes" id="UP000676310"/>
    </source>
</evidence>
<keyword evidence="8" id="KW-1185">Reference proteome</keyword>
<sequence>MLPTCAFDIQDNNTFVTTPSATLQERVLDQFLSKRRTFNSADKWFYELETRTLPIFRRRRKDTHIIIEPYPKAVRIAILDVGIDRECSFRGQIKKGRSFIQGEKHGDYQRDETGHGTVVAYQVARVCPNAETYIARIAKSTNGKIVPDRHAIVQALKWASEEWKVDIINMSFGWKSQNDEDGIEDALNVIGNMRSVLVFASSTNDGALDDMLFPARHRDVIAVDAVDGLGKPFNITGLTDSGQRQERFSAPGLNVLSAGGKRVTGSSYASPVVAGIAGLVLEAFRREMPKPEASVHKRLGTREAMERILKLLSKQVEGFNFLTPWIELHEDGFFETFLFCTDVILGPLRMYERCGASYLDRSKRRIEP</sequence>
<keyword evidence="4 5" id="KW-0720">Serine protease</keyword>
<dbReference type="PRINTS" id="PR00723">
    <property type="entry name" value="SUBTILISIN"/>
</dbReference>
<dbReference type="AlphaFoldDB" id="A0A8J2I292"/>
<reference evidence="7" key="1">
    <citation type="submission" date="2021-05" db="EMBL/GenBank/DDBJ databases">
        <authorList>
            <person name="Stam R."/>
        </authorList>
    </citation>
    <scope>NUCLEOTIDE SEQUENCE</scope>
    <source>
        <strain evidence="7">CS162</strain>
    </source>
</reference>
<name>A0A8J2I292_9PLEO</name>
<feature type="active site" description="Charge relay system" evidence="5">
    <location>
        <position position="80"/>
    </location>
</feature>
<dbReference type="Gene3D" id="3.40.50.200">
    <property type="entry name" value="Peptidase S8/S53 domain"/>
    <property type="match status" value="1"/>
</dbReference>
<keyword evidence="3 5" id="KW-0378">Hydrolase</keyword>
<dbReference type="Proteomes" id="UP000676310">
    <property type="component" value="Unassembled WGS sequence"/>
</dbReference>
<evidence type="ECO:0000256" key="4">
    <source>
        <dbReference type="ARBA" id="ARBA00022825"/>
    </source>
</evidence>
<dbReference type="InterPro" id="IPR036852">
    <property type="entry name" value="Peptidase_S8/S53_dom_sf"/>
</dbReference>
<dbReference type="GO" id="GO:0006508">
    <property type="term" value="P:proteolysis"/>
    <property type="evidence" value="ECO:0007669"/>
    <property type="project" value="UniProtKB-KW"/>
</dbReference>
<proteinExistence type="inferred from homology"/>
<dbReference type="GO" id="GO:0004252">
    <property type="term" value="F:serine-type endopeptidase activity"/>
    <property type="evidence" value="ECO:0007669"/>
    <property type="project" value="UniProtKB-UniRule"/>
</dbReference>
<comment type="caution">
    <text evidence="7">The sequence shown here is derived from an EMBL/GenBank/DDBJ whole genome shotgun (WGS) entry which is preliminary data.</text>
</comment>
<gene>
    <name evidence="7" type="ORF">ALTATR162_LOCUS4929</name>
</gene>
<dbReference type="InterPro" id="IPR050131">
    <property type="entry name" value="Peptidase_S8_subtilisin-like"/>
</dbReference>
<dbReference type="Pfam" id="PF00082">
    <property type="entry name" value="Peptidase_S8"/>
    <property type="match status" value="1"/>
</dbReference>
<evidence type="ECO:0000256" key="3">
    <source>
        <dbReference type="ARBA" id="ARBA00022801"/>
    </source>
</evidence>
<dbReference type="RefSeq" id="XP_043168480.1">
    <property type="nucleotide sequence ID" value="XM_043312545.1"/>
</dbReference>
<evidence type="ECO:0000256" key="1">
    <source>
        <dbReference type="ARBA" id="ARBA00011073"/>
    </source>
</evidence>
<dbReference type="PANTHER" id="PTHR43806">
    <property type="entry name" value="PEPTIDASE S8"/>
    <property type="match status" value="1"/>
</dbReference>
<evidence type="ECO:0000313" key="7">
    <source>
        <dbReference type="EMBL" id="CAG5157137.1"/>
    </source>
</evidence>
<evidence type="ECO:0000259" key="6">
    <source>
        <dbReference type="Pfam" id="PF00082"/>
    </source>
</evidence>
<comment type="similarity">
    <text evidence="1 5">Belongs to the peptidase S8 family.</text>
</comment>
<accession>A0A8J2I292</accession>
<feature type="active site" description="Charge relay system" evidence="5">
    <location>
        <position position="115"/>
    </location>
</feature>
<organism evidence="7 8">
    <name type="scientific">Alternaria atra</name>
    <dbReference type="NCBI Taxonomy" id="119953"/>
    <lineage>
        <taxon>Eukaryota</taxon>
        <taxon>Fungi</taxon>
        <taxon>Dikarya</taxon>
        <taxon>Ascomycota</taxon>
        <taxon>Pezizomycotina</taxon>
        <taxon>Dothideomycetes</taxon>
        <taxon>Pleosporomycetidae</taxon>
        <taxon>Pleosporales</taxon>
        <taxon>Pleosporineae</taxon>
        <taxon>Pleosporaceae</taxon>
        <taxon>Alternaria</taxon>
        <taxon>Alternaria sect. Ulocladioides</taxon>
    </lineage>
</organism>
<dbReference type="CDD" id="cd00306">
    <property type="entry name" value="Peptidases_S8_S53"/>
    <property type="match status" value="1"/>
</dbReference>
<evidence type="ECO:0000256" key="5">
    <source>
        <dbReference type="PROSITE-ProRule" id="PRU01240"/>
    </source>
</evidence>
<evidence type="ECO:0000256" key="2">
    <source>
        <dbReference type="ARBA" id="ARBA00022670"/>
    </source>
</evidence>
<dbReference type="PROSITE" id="PS51892">
    <property type="entry name" value="SUBTILASE"/>
    <property type="match status" value="1"/>
</dbReference>
<keyword evidence="2 5" id="KW-0645">Protease</keyword>
<dbReference type="EMBL" id="CAJRGZ010000017">
    <property type="protein sequence ID" value="CAG5157137.1"/>
    <property type="molecule type" value="Genomic_DNA"/>
</dbReference>
<dbReference type="OrthoDB" id="206201at2759"/>
<dbReference type="GeneID" id="67016650"/>
<protein>
    <recommendedName>
        <fullName evidence="6">Peptidase S8/S53 domain-containing protein</fullName>
    </recommendedName>
</protein>
<feature type="domain" description="Peptidase S8/S53" evidence="6">
    <location>
        <begin position="72"/>
        <end position="286"/>
    </location>
</feature>
<dbReference type="InterPro" id="IPR015500">
    <property type="entry name" value="Peptidase_S8_subtilisin-rel"/>
</dbReference>
<dbReference type="PANTHER" id="PTHR43806:SF11">
    <property type="entry name" value="CEREVISIN-RELATED"/>
    <property type="match status" value="1"/>
</dbReference>